<evidence type="ECO:0000256" key="1">
    <source>
        <dbReference type="ARBA" id="ARBA00004479"/>
    </source>
</evidence>
<evidence type="ECO:0000256" key="14">
    <source>
        <dbReference type="SAM" id="Phobius"/>
    </source>
</evidence>
<evidence type="ECO:0000259" key="16">
    <source>
        <dbReference type="PROSITE" id="PS50011"/>
    </source>
</evidence>
<keyword evidence="9 14" id="KW-1133">Transmembrane helix</keyword>
<dbReference type="Gene3D" id="1.10.510.10">
    <property type="entry name" value="Transferase(Phosphotransferase) domain 1"/>
    <property type="match status" value="1"/>
</dbReference>
<dbReference type="InterPro" id="IPR008271">
    <property type="entry name" value="Ser/Thr_kinase_AS"/>
</dbReference>
<keyword evidence="4 14" id="KW-0812">Transmembrane</keyword>
<dbReference type="PROSITE" id="PS00108">
    <property type="entry name" value="PROTEIN_KINASE_ST"/>
    <property type="match status" value="1"/>
</dbReference>
<dbReference type="AlphaFoldDB" id="A0ABC8YTQ4"/>
<dbReference type="EMBL" id="OZ075127">
    <property type="protein sequence ID" value="CAL4948069.1"/>
    <property type="molecule type" value="Genomic_DNA"/>
</dbReference>
<dbReference type="Proteomes" id="UP001497457">
    <property type="component" value="Chromosome 17b"/>
</dbReference>
<accession>A0ABC8YTQ4</accession>
<evidence type="ECO:0000313" key="17">
    <source>
        <dbReference type="EMBL" id="CAL4948069.1"/>
    </source>
</evidence>
<evidence type="ECO:0000256" key="4">
    <source>
        <dbReference type="ARBA" id="ARBA00022692"/>
    </source>
</evidence>
<feature type="region of interest" description="Disordered" evidence="13">
    <location>
        <begin position="160"/>
        <end position="203"/>
    </location>
</feature>
<dbReference type="SUPFAM" id="SSF56112">
    <property type="entry name" value="Protein kinase-like (PK-like)"/>
    <property type="match status" value="1"/>
</dbReference>
<keyword evidence="2" id="KW-0723">Serine/threonine-protein kinase</keyword>
<comment type="subcellular location">
    <subcellularLocation>
        <location evidence="1">Membrane</location>
        <topology evidence="1">Single-pass type I membrane protein</topology>
    </subcellularLocation>
</comment>
<feature type="compositionally biased region" description="Gly residues" evidence="13">
    <location>
        <begin position="184"/>
        <end position="196"/>
    </location>
</feature>
<feature type="compositionally biased region" description="Pro residues" evidence="13">
    <location>
        <begin position="163"/>
        <end position="178"/>
    </location>
</feature>
<reference evidence="17" key="1">
    <citation type="submission" date="2024-10" db="EMBL/GenBank/DDBJ databases">
        <authorList>
            <person name="Ryan C."/>
        </authorList>
    </citation>
    <scope>NUCLEOTIDE SEQUENCE [LARGE SCALE GENOMIC DNA]</scope>
</reference>
<dbReference type="FunFam" id="3.30.200.20:FF:000178">
    <property type="entry name" value="serine/threonine-protein kinase PBS1-like"/>
    <property type="match status" value="1"/>
</dbReference>
<evidence type="ECO:0000256" key="15">
    <source>
        <dbReference type="SAM" id="SignalP"/>
    </source>
</evidence>
<sequence>MPPLSNHDRGLLLLLLPVLLLFLAAGCRGDDAAYAVSACRWQPYLCGGVNITYPFYLASDTKAVPDRDGESYCGYPGLGIRCDGGTSAVLKLGNDSYTVSSIDYANLTVSLADADAAAGNGCPVVSHNVTIPPSVRLALPISTVDYLFFFSGCSFGHPDAADPAPPPAKPKPPKPPSLKPITCGGAGGKQAPGDGGSSFVVPRGDVPPGDWSNACQNIFEVPVLRTSMPSNAEDPGWRSDGYGKALRAGFQLVWDQSSGDCGRCEQGSGKCGFSGAGEFLGCLCADGRVDGDGCSKTLAESSSLACLCSGGRVGNHNNCTGDSFGHGKRTKFYIIAITSCPLLLCLVILAFFLACKCGLLPTKSKDEPRIESFLQKNGNLYPKRYTYADLKRMTRSFSVKLGQGGFGDVYRGNLSNNGCQIAVKMLKGTKGDGEEFMNEVASISRTSHVNIVTLLGYCLQGSKRALIYEYMPNGSLERYAFNSNMNSENMLSWEKLFDIAIGIARGLEYLHRGCSTRIVHFDIKPHNVLLDQDFCPKISDFGLAKLCMNKESAISITGARGTIGYIAPEVYSKLFGTASSKSDVYSYGMMVLEMVGARDKNINADTESSSQYFPQWIYEHVDEYCISASEINGETTELVRKMIVVGLWCIQVIPTDRPTMTRVVEMLEGSTSNLELPPKVLLSL</sequence>
<feature type="chain" id="PRO_5044803550" description="Protein kinase domain-containing protein" evidence="15">
    <location>
        <begin position="30"/>
        <end position="684"/>
    </location>
</feature>
<dbReference type="Pfam" id="PF07714">
    <property type="entry name" value="PK_Tyr_Ser-Thr"/>
    <property type="match status" value="1"/>
</dbReference>
<keyword evidence="6 12" id="KW-0547">Nucleotide-binding</keyword>
<evidence type="ECO:0000256" key="3">
    <source>
        <dbReference type="ARBA" id="ARBA00022679"/>
    </source>
</evidence>
<evidence type="ECO:0000256" key="10">
    <source>
        <dbReference type="ARBA" id="ARBA00023136"/>
    </source>
</evidence>
<evidence type="ECO:0000256" key="13">
    <source>
        <dbReference type="SAM" id="MobiDB-lite"/>
    </source>
</evidence>
<dbReference type="GO" id="GO:0005524">
    <property type="term" value="F:ATP binding"/>
    <property type="evidence" value="ECO:0007669"/>
    <property type="project" value="UniProtKB-UniRule"/>
</dbReference>
<dbReference type="InterPro" id="IPR001245">
    <property type="entry name" value="Ser-Thr/Tyr_kinase_cat_dom"/>
</dbReference>
<evidence type="ECO:0000256" key="7">
    <source>
        <dbReference type="ARBA" id="ARBA00022777"/>
    </source>
</evidence>
<evidence type="ECO:0000256" key="5">
    <source>
        <dbReference type="ARBA" id="ARBA00022729"/>
    </source>
</evidence>
<evidence type="ECO:0000313" key="18">
    <source>
        <dbReference type="Proteomes" id="UP001497457"/>
    </source>
</evidence>
<keyword evidence="7" id="KW-0418">Kinase</keyword>
<dbReference type="InterPro" id="IPR011009">
    <property type="entry name" value="Kinase-like_dom_sf"/>
</dbReference>
<dbReference type="InterPro" id="IPR000719">
    <property type="entry name" value="Prot_kinase_dom"/>
</dbReference>
<keyword evidence="10 14" id="KW-0472">Membrane</keyword>
<organism evidence="17 18">
    <name type="scientific">Urochloa decumbens</name>
    <dbReference type="NCBI Taxonomy" id="240449"/>
    <lineage>
        <taxon>Eukaryota</taxon>
        <taxon>Viridiplantae</taxon>
        <taxon>Streptophyta</taxon>
        <taxon>Embryophyta</taxon>
        <taxon>Tracheophyta</taxon>
        <taxon>Spermatophyta</taxon>
        <taxon>Magnoliopsida</taxon>
        <taxon>Liliopsida</taxon>
        <taxon>Poales</taxon>
        <taxon>Poaceae</taxon>
        <taxon>PACMAD clade</taxon>
        <taxon>Panicoideae</taxon>
        <taxon>Panicodae</taxon>
        <taxon>Paniceae</taxon>
        <taxon>Melinidinae</taxon>
        <taxon>Urochloa</taxon>
    </lineage>
</organism>
<feature type="domain" description="Protein kinase" evidence="16">
    <location>
        <begin position="395"/>
        <end position="674"/>
    </location>
</feature>
<evidence type="ECO:0000256" key="6">
    <source>
        <dbReference type="ARBA" id="ARBA00022741"/>
    </source>
</evidence>
<dbReference type="InterPro" id="IPR025287">
    <property type="entry name" value="WAK_GUB"/>
</dbReference>
<dbReference type="PANTHER" id="PTHR27009">
    <property type="entry name" value="RUST RESISTANCE KINASE LR10-RELATED"/>
    <property type="match status" value="1"/>
</dbReference>
<evidence type="ECO:0000256" key="9">
    <source>
        <dbReference type="ARBA" id="ARBA00022989"/>
    </source>
</evidence>
<feature type="transmembrane region" description="Helical" evidence="14">
    <location>
        <begin position="332"/>
        <end position="355"/>
    </location>
</feature>
<feature type="binding site" evidence="12">
    <location>
        <position position="424"/>
    </location>
    <ligand>
        <name>ATP</name>
        <dbReference type="ChEBI" id="CHEBI:30616"/>
    </ligand>
</feature>
<dbReference type="InterPro" id="IPR032872">
    <property type="entry name" value="WAK_assoc_C"/>
</dbReference>
<evidence type="ECO:0000256" key="12">
    <source>
        <dbReference type="PROSITE-ProRule" id="PRU10141"/>
    </source>
</evidence>
<keyword evidence="8 12" id="KW-0067">ATP-binding</keyword>
<dbReference type="FunFam" id="1.10.510.10:FF:000590">
    <property type="entry name" value="PR5-like receptor kinase"/>
    <property type="match status" value="1"/>
</dbReference>
<dbReference type="Pfam" id="PF14380">
    <property type="entry name" value="WAK_assoc"/>
    <property type="match status" value="1"/>
</dbReference>
<dbReference type="InterPro" id="IPR045874">
    <property type="entry name" value="LRK10/LRL21-25-like"/>
</dbReference>
<name>A0ABC8YTQ4_9POAL</name>
<dbReference type="GO" id="GO:0004674">
    <property type="term" value="F:protein serine/threonine kinase activity"/>
    <property type="evidence" value="ECO:0007669"/>
    <property type="project" value="UniProtKB-KW"/>
</dbReference>
<evidence type="ECO:0000256" key="11">
    <source>
        <dbReference type="ARBA" id="ARBA00023180"/>
    </source>
</evidence>
<keyword evidence="3" id="KW-0808">Transferase</keyword>
<evidence type="ECO:0000256" key="8">
    <source>
        <dbReference type="ARBA" id="ARBA00022840"/>
    </source>
</evidence>
<keyword evidence="18" id="KW-1185">Reference proteome</keyword>
<keyword evidence="5 15" id="KW-0732">Signal</keyword>
<gene>
    <name evidence="17" type="ORF">URODEC1_LOCUS37164</name>
</gene>
<dbReference type="PROSITE" id="PS00107">
    <property type="entry name" value="PROTEIN_KINASE_ATP"/>
    <property type="match status" value="1"/>
</dbReference>
<protein>
    <recommendedName>
        <fullName evidence="16">Protein kinase domain-containing protein</fullName>
    </recommendedName>
</protein>
<dbReference type="InterPro" id="IPR017441">
    <property type="entry name" value="Protein_kinase_ATP_BS"/>
</dbReference>
<proteinExistence type="predicted"/>
<dbReference type="Gene3D" id="3.30.200.20">
    <property type="entry name" value="Phosphorylase Kinase, domain 1"/>
    <property type="match status" value="1"/>
</dbReference>
<dbReference type="PROSITE" id="PS50011">
    <property type="entry name" value="PROTEIN_KINASE_DOM"/>
    <property type="match status" value="1"/>
</dbReference>
<feature type="signal peptide" evidence="15">
    <location>
        <begin position="1"/>
        <end position="29"/>
    </location>
</feature>
<keyword evidence="11" id="KW-0325">Glycoprotein</keyword>
<dbReference type="GO" id="GO:0016020">
    <property type="term" value="C:membrane"/>
    <property type="evidence" value="ECO:0007669"/>
    <property type="project" value="UniProtKB-SubCell"/>
</dbReference>
<dbReference type="Pfam" id="PF13947">
    <property type="entry name" value="GUB_WAK_bind"/>
    <property type="match status" value="1"/>
</dbReference>
<dbReference type="SMART" id="SM00220">
    <property type="entry name" value="S_TKc"/>
    <property type="match status" value="1"/>
</dbReference>
<evidence type="ECO:0000256" key="2">
    <source>
        <dbReference type="ARBA" id="ARBA00022527"/>
    </source>
</evidence>